<keyword evidence="2" id="KW-1185">Reference proteome</keyword>
<accession>A0A3S5BDK4</accession>
<dbReference type="AlphaFoldDB" id="A0A3S5BDK4"/>
<sequence length="74" mass="8540">MSSSHLPFALPNTSQLVDPTQIPYPDLPHGSEDPFLIRIVDRFRSIPFPMYVLLKELLPKPHVIRTMSHHLKII</sequence>
<dbReference type="Proteomes" id="UP000784294">
    <property type="component" value="Unassembled WGS sequence"/>
</dbReference>
<proteinExistence type="predicted"/>
<dbReference type="EMBL" id="CAAALY010285960">
    <property type="protein sequence ID" value="VEL43849.1"/>
    <property type="molecule type" value="Genomic_DNA"/>
</dbReference>
<evidence type="ECO:0000313" key="1">
    <source>
        <dbReference type="EMBL" id="VEL43849.1"/>
    </source>
</evidence>
<reference evidence="1" key="1">
    <citation type="submission" date="2018-11" db="EMBL/GenBank/DDBJ databases">
        <authorList>
            <consortium name="Pathogen Informatics"/>
        </authorList>
    </citation>
    <scope>NUCLEOTIDE SEQUENCE</scope>
</reference>
<organism evidence="1 2">
    <name type="scientific">Protopolystoma xenopodis</name>
    <dbReference type="NCBI Taxonomy" id="117903"/>
    <lineage>
        <taxon>Eukaryota</taxon>
        <taxon>Metazoa</taxon>
        <taxon>Spiralia</taxon>
        <taxon>Lophotrochozoa</taxon>
        <taxon>Platyhelminthes</taxon>
        <taxon>Monogenea</taxon>
        <taxon>Polyopisthocotylea</taxon>
        <taxon>Polystomatidea</taxon>
        <taxon>Polystomatidae</taxon>
        <taxon>Protopolystoma</taxon>
    </lineage>
</organism>
<protein>
    <submittedName>
        <fullName evidence="1">Uncharacterized protein</fullName>
    </submittedName>
</protein>
<evidence type="ECO:0000313" key="2">
    <source>
        <dbReference type="Proteomes" id="UP000784294"/>
    </source>
</evidence>
<gene>
    <name evidence="1" type="ORF">PXEA_LOCUS37289</name>
</gene>
<name>A0A3S5BDK4_9PLAT</name>
<comment type="caution">
    <text evidence="1">The sequence shown here is derived from an EMBL/GenBank/DDBJ whole genome shotgun (WGS) entry which is preliminary data.</text>
</comment>